<dbReference type="GO" id="GO:0016740">
    <property type="term" value="F:transferase activity"/>
    <property type="evidence" value="ECO:0007669"/>
    <property type="project" value="UniProtKB-KW"/>
</dbReference>
<evidence type="ECO:0000256" key="1">
    <source>
        <dbReference type="ARBA" id="ARBA00022679"/>
    </source>
</evidence>
<dbReference type="PATRIC" id="fig|54005.3.peg.1194"/>
<dbReference type="SUPFAM" id="SSF51569">
    <property type="entry name" value="Aldolase"/>
    <property type="match status" value="1"/>
</dbReference>
<evidence type="ECO:0000313" key="3">
    <source>
        <dbReference type="EMBL" id="KXA29586.1"/>
    </source>
</evidence>
<dbReference type="PANTHER" id="PTHR43018:SF1">
    <property type="entry name" value="PROTEIN AROA(G)"/>
    <property type="match status" value="1"/>
</dbReference>
<feature type="domain" description="DAHP synthetase I/KDSA" evidence="2">
    <location>
        <begin position="19"/>
        <end position="264"/>
    </location>
</feature>
<keyword evidence="1" id="KW-0808">Transferase</keyword>
<dbReference type="InterPro" id="IPR006218">
    <property type="entry name" value="DAHP1/KDSA"/>
</dbReference>
<evidence type="ECO:0000313" key="4">
    <source>
        <dbReference type="Proteomes" id="UP000070174"/>
    </source>
</evidence>
<evidence type="ECO:0000259" key="2">
    <source>
        <dbReference type="Pfam" id="PF00793"/>
    </source>
</evidence>
<dbReference type="GO" id="GO:0009073">
    <property type="term" value="P:aromatic amino acid family biosynthetic process"/>
    <property type="evidence" value="ECO:0007669"/>
    <property type="project" value="InterPro"/>
</dbReference>
<dbReference type="NCBIfam" id="NF009239">
    <property type="entry name" value="PRK12595.1"/>
    <property type="match status" value="1"/>
</dbReference>
<dbReference type="InterPro" id="IPR052899">
    <property type="entry name" value="Class-I_DAHP_synthase"/>
</dbReference>
<dbReference type="NCBIfam" id="TIGR01361">
    <property type="entry name" value="DAHP_synth_Bsub"/>
    <property type="match status" value="1"/>
</dbReference>
<dbReference type="GO" id="GO:0016832">
    <property type="term" value="F:aldehyde-lyase activity"/>
    <property type="evidence" value="ECO:0007669"/>
    <property type="project" value="InterPro"/>
</dbReference>
<proteinExistence type="predicted"/>
<dbReference type="InterPro" id="IPR006268">
    <property type="entry name" value="DAHP_syn_2"/>
</dbReference>
<dbReference type="InterPro" id="IPR013785">
    <property type="entry name" value="Aldolase_TIM"/>
</dbReference>
<dbReference type="AlphaFoldDB" id="A0A133PM11"/>
<reference evidence="3 4" key="1">
    <citation type="submission" date="2016-01" db="EMBL/GenBank/DDBJ databases">
        <authorList>
            <person name="Oliw E.H."/>
        </authorList>
    </citation>
    <scope>NUCLEOTIDE SEQUENCE [LARGE SCALE GENOMIC DNA]</scope>
    <source>
        <strain evidence="3 4">CMW7756A</strain>
    </source>
</reference>
<comment type="caution">
    <text evidence="3">The sequence shown here is derived from an EMBL/GenBank/DDBJ whole genome shotgun (WGS) entry which is preliminary data.</text>
</comment>
<sequence length="269" mass="30404">MREAKIKMKENLSKAKIVKIRDINLGDGKPILIAGPCSIESRDHIIYEAKDLKRFGVDIVRGGAFKPRTSPFDFQGLGFEAVKYLNEASKEADLPVVTEVLSEDHVELIKDYVDVFQVGSRNMYNYALLKKIGKTNKPVILKRGFSATLKEWEMAAKYIEVEGNENIIFCERGIRTFETEMRNTLDLAGAYMIKEKTGYPVIVDPSHGTGKRELIEPMARAVLALGLDGLMIEVHPNPDQAKSDAAQTIGYDIYERIVKQFEEFNENRI</sequence>
<dbReference type="Proteomes" id="UP000070174">
    <property type="component" value="Unassembled WGS sequence"/>
</dbReference>
<dbReference type="Gene3D" id="3.20.20.70">
    <property type="entry name" value="Aldolase class I"/>
    <property type="match status" value="1"/>
</dbReference>
<dbReference type="PANTHER" id="PTHR43018">
    <property type="entry name" value="PHOSPHO-2-DEHYDRO-3-DEOXYHEPTONATE ALDOLASE"/>
    <property type="match status" value="1"/>
</dbReference>
<dbReference type="EMBL" id="LRQE01000034">
    <property type="protein sequence ID" value="KXA29586.1"/>
    <property type="molecule type" value="Genomic_DNA"/>
</dbReference>
<organism evidence="3">
    <name type="scientific">Peptoniphilus harei</name>
    <dbReference type="NCBI Taxonomy" id="54005"/>
    <lineage>
        <taxon>Bacteria</taxon>
        <taxon>Bacillati</taxon>
        <taxon>Bacillota</taxon>
        <taxon>Tissierellia</taxon>
        <taxon>Tissierellales</taxon>
        <taxon>Peptoniphilaceae</taxon>
        <taxon>Peptoniphilus</taxon>
    </lineage>
</organism>
<dbReference type="Pfam" id="PF00793">
    <property type="entry name" value="DAHP_synth_1"/>
    <property type="match status" value="1"/>
</dbReference>
<protein>
    <submittedName>
        <fullName evidence="3">3-deoxy-7-phosphoheptulonate synthase</fullName>
    </submittedName>
</protein>
<gene>
    <name evidence="3" type="ORF">HMPREF3229_01210</name>
</gene>
<name>A0A133PM11_9FIRM</name>
<accession>A0A133PM11</accession>
<dbReference type="NCBIfam" id="NF006421">
    <property type="entry name" value="PRK08673.1"/>
    <property type="match status" value="1"/>
</dbReference>